<dbReference type="AlphaFoldDB" id="A0A936F038"/>
<feature type="region of interest" description="Disordered" evidence="1">
    <location>
        <begin position="1"/>
        <end position="30"/>
    </location>
</feature>
<evidence type="ECO:0000313" key="3">
    <source>
        <dbReference type="Proteomes" id="UP000709959"/>
    </source>
</evidence>
<gene>
    <name evidence="2" type="ORF">IPN91_03565</name>
</gene>
<protein>
    <submittedName>
        <fullName evidence="2">Uncharacterized protein</fullName>
    </submittedName>
</protein>
<organism evidence="2 3">
    <name type="scientific">Candidatus Geothrix odensensis</name>
    <dbReference type="NCBI Taxonomy" id="2954440"/>
    <lineage>
        <taxon>Bacteria</taxon>
        <taxon>Pseudomonadati</taxon>
        <taxon>Acidobacteriota</taxon>
        <taxon>Holophagae</taxon>
        <taxon>Holophagales</taxon>
        <taxon>Holophagaceae</taxon>
        <taxon>Geothrix</taxon>
    </lineage>
</organism>
<evidence type="ECO:0000313" key="2">
    <source>
        <dbReference type="EMBL" id="MBK8571723.1"/>
    </source>
</evidence>
<name>A0A936F038_9BACT</name>
<feature type="compositionally biased region" description="Low complexity" evidence="1">
    <location>
        <begin position="19"/>
        <end position="29"/>
    </location>
</feature>
<reference evidence="2 3" key="1">
    <citation type="submission" date="2020-10" db="EMBL/GenBank/DDBJ databases">
        <title>Connecting structure to function with the recovery of over 1000 high-quality activated sludge metagenome-assembled genomes encoding full-length rRNA genes using long-read sequencing.</title>
        <authorList>
            <person name="Singleton C.M."/>
            <person name="Petriglieri F."/>
            <person name="Kristensen J.M."/>
            <person name="Kirkegaard R.H."/>
            <person name="Michaelsen T.Y."/>
            <person name="Andersen M.H."/>
            <person name="Karst S.M."/>
            <person name="Dueholm M.S."/>
            <person name="Nielsen P.H."/>
            <person name="Albertsen M."/>
        </authorList>
    </citation>
    <scope>NUCLEOTIDE SEQUENCE [LARGE SCALE GENOMIC DNA]</scope>
    <source>
        <strain evidence="2">OdNE_18-Q3-R46-58_MAXAC.008</strain>
    </source>
</reference>
<proteinExistence type="predicted"/>
<sequence length="185" mass="19759">MRKILNAKSKAGVEKRPTSSSANSSALSSGVKNQAKKQEEFKAELHRAQLRLSPVTSAAVTSSVYLDALGKVDFCALLDTLEESTGAFIEGITEVESMLIGQAFSLQAIFMKLADRASRTTLVKHIEVDLRLALKAQAQCCRTLEVLAGIKNPPVVLARQANITSGPNRSTTIPALQPLGPVRGS</sequence>
<comment type="caution">
    <text evidence="2">The sequence shown here is derived from an EMBL/GenBank/DDBJ whole genome shotgun (WGS) entry which is preliminary data.</text>
</comment>
<dbReference type="EMBL" id="JADKCH010000001">
    <property type="protein sequence ID" value="MBK8571723.1"/>
    <property type="molecule type" value="Genomic_DNA"/>
</dbReference>
<dbReference type="Proteomes" id="UP000709959">
    <property type="component" value="Unassembled WGS sequence"/>
</dbReference>
<evidence type="ECO:0000256" key="1">
    <source>
        <dbReference type="SAM" id="MobiDB-lite"/>
    </source>
</evidence>
<accession>A0A936F038</accession>